<dbReference type="RefSeq" id="WP_151664248.1">
    <property type="nucleotide sequence ID" value="NZ_WBWS01000028.1"/>
</dbReference>
<accession>A0A6L3Z0N6</accession>
<dbReference type="EMBL" id="WBWS01000028">
    <property type="protein sequence ID" value="KAB2763087.1"/>
    <property type="molecule type" value="Genomic_DNA"/>
</dbReference>
<proteinExistence type="predicted"/>
<dbReference type="Proteomes" id="UP000481876">
    <property type="component" value="Unassembled WGS sequence"/>
</dbReference>
<name>A0A6L3Z0N6_BRUAN</name>
<protein>
    <submittedName>
        <fullName evidence="1">Uncharacterized protein</fullName>
    </submittedName>
</protein>
<comment type="caution">
    <text evidence="1">The sequence shown here is derived from an EMBL/GenBank/DDBJ whole genome shotgun (WGS) entry which is preliminary data.</text>
</comment>
<dbReference type="AlphaFoldDB" id="A0A6L3Z0N6"/>
<organism evidence="1 2">
    <name type="scientific">Brucella anthropi</name>
    <name type="common">Ochrobactrum anthropi</name>
    <dbReference type="NCBI Taxonomy" id="529"/>
    <lineage>
        <taxon>Bacteria</taxon>
        <taxon>Pseudomonadati</taxon>
        <taxon>Pseudomonadota</taxon>
        <taxon>Alphaproteobacteria</taxon>
        <taxon>Hyphomicrobiales</taxon>
        <taxon>Brucellaceae</taxon>
        <taxon>Brucella/Ochrobactrum group</taxon>
        <taxon>Brucella</taxon>
    </lineage>
</organism>
<reference evidence="1 2" key="1">
    <citation type="submission" date="2019-09" db="EMBL/GenBank/DDBJ databases">
        <title>Taxonomic organization of the family Brucellaceae based on a phylogenomic approach.</title>
        <authorList>
            <person name="Leclercq S."/>
            <person name="Cloeckaert A."/>
            <person name="Zygmunt M.S."/>
        </authorList>
    </citation>
    <scope>NUCLEOTIDE SEQUENCE [LARGE SCALE GENOMIC DNA]</scope>
    <source>
        <strain evidence="1 2">LMG 3313</strain>
    </source>
</reference>
<gene>
    <name evidence="1" type="ORF">F9L04_21880</name>
</gene>
<evidence type="ECO:0000313" key="2">
    <source>
        <dbReference type="Proteomes" id="UP000481876"/>
    </source>
</evidence>
<sequence>MAEIAFPPEHPEFVLKSNPQALRLTISGLIWHECATGKKPRGEKCSLILGLQDENALKMKT</sequence>
<evidence type="ECO:0000313" key="1">
    <source>
        <dbReference type="EMBL" id="KAB2763087.1"/>
    </source>
</evidence>